<dbReference type="Gene3D" id="3.40.50.1820">
    <property type="entry name" value="alpha/beta hydrolase"/>
    <property type="match status" value="1"/>
</dbReference>
<feature type="domain" description="Serine aminopeptidase S33" evidence="1">
    <location>
        <begin position="36"/>
        <end position="166"/>
    </location>
</feature>
<name>A0ABU1W8G3_9GAMM</name>
<evidence type="ECO:0000313" key="2">
    <source>
        <dbReference type="EMBL" id="MDR7133887.1"/>
    </source>
</evidence>
<dbReference type="InterPro" id="IPR017208">
    <property type="entry name" value="UCP037442_abhydr"/>
</dbReference>
<evidence type="ECO:0000313" key="3">
    <source>
        <dbReference type="Proteomes" id="UP001251524"/>
    </source>
</evidence>
<sequence length="302" mass="32691">MTIFDPSRTWFADDDQAALVVIFNHSRPHARGPVFVCLPAMGVAASFYTPFAEALAQAAKGVAVLTDLRGQGQSEALARRGARFGYQEIVAQDIPSLTASIAAQFPGRPIYLVGHSLGGQLGSLAAAHMAPGLAGLILVASGTAHYRVWPKALRWRAGIAVRAVRTVAALLPWYPGRLLGFGGDQPRRLMADWSYNASTGRYRCAGSRIDYEEALNDIVLPVLSVEIRADPVAPTGATTELLAKLASCAIERRQIDGVTADAPWRRHFSWARSPDEVVAEIVAWVRPQLRRVNVECLERAVA</sequence>
<dbReference type="Pfam" id="PF12146">
    <property type="entry name" value="Hydrolase_4"/>
    <property type="match status" value="1"/>
</dbReference>
<dbReference type="CDD" id="cd00741">
    <property type="entry name" value="Lipase"/>
    <property type="match status" value="1"/>
</dbReference>
<proteinExistence type="predicted"/>
<dbReference type="InterPro" id="IPR029058">
    <property type="entry name" value="AB_hydrolase_fold"/>
</dbReference>
<evidence type="ECO:0000259" key="1">
    <source>
        <dbReference type="Pfam" id="PF12146"/>
    </source>
</evidence>
<dbReference type="RefSeq" id="WP_310059246.1">
    <property type="nucleotide sequence ID" value="NZ_JAVDVY010000001.1"/>
</dbReference>
<accession>A0ABU1W8G3</accession>
<dbReference type="GO" id="GO:0016787">
    <property type="term" value="F:hydrolase activity"/>
    <property type="evidence" value="ECO:0007669"/>
    <property type="project" value="UniProtKB-KW"/>
</dbReference>
<gene>
    <name evidence="2" type="ORF">J2X06_001071</name>
</gene>
<dbReference type="Proteomes" id="UP001251524">
    <property type="component" value="Unassembled WGS sequence"/>
</dbReference>
<keyword evidence="3" id="KW-1185">Reference proteome</keyword>
<dbReference type="PIRSF" id="PIRSF037442">
    <property type="entry name" value="UCP037442_abhydr"/>
    <property type="match status" value="1"/>
</dbReference>
<reference evidence="2 3" key="1">
    <citation type="submission" date="2023-07" db="EMBL/GenBank/DDBJ databases">
        <title>Sorghum-associated microbial communities from plants grown in Nebraska, USA.</title>
        <authorList>
            <person name="Schachtman D."/>
        </authorList>
    </citation>
    <scope>NUCLEOTIDE SEQUENCE [LARGE SCALE GENOMIC DNA]</scope>
    <source>
        <strain evidence="2 3">BE198</strain>
    </source>
</reference>
<dbReference type="InterPro" id="IPR022742">
    <property type="entry name" value="Hydrolase_4"/>
</dbReference>
<organism evidence="2 3">
    <name type="scientific">Lysobacter niastensis</name>
    <dbReference type="NCBI Taxonomy" id="380629"/>
    <lineage>
        <taxon>Bacteria</taxon>
        <taxon>Pseudomonadati</taxon>
        <taxon>Pseudomonadota</taxon>
        <taxon>Gammaproteobacteria</taxon>
        <taxon>Lysobacterales</taxon>
        <taxon>Lysobacteraceae</taxon>
        <taxon>Lysobacter</taxon>
    </lineage>
</organism>
<comment type="caution">
    <text evidence="2">The sequence shown here is derived from an EMBL/GenBank/DDBJ whole genome shotgun (WGS) entry which is preliminary data.</text>
</comment>
<dbReference type="EMBL" id="JAVDVY010000001">
    <property type="protein sequence ID" value="MDR7133887.1"/>
    <property type="molecule type" value="Genomic_DNA"/>
</dbReference>
<keyword evidence="2" id="KW-0378">Hydrolase</keyword>
<dbReference type="SUPFAM" id="SSF53474">
    <property type="entry name" value="alpha/beta-Hydrolases"/>
    <property type="match status" value="1"/>
</dbReference>
<protein>
    <submittedName>
        <fullName evidence="2">Alpha/beta hydrolase</fullName>
    </submittedName>
</protein>